<accession>A0A834M373</accession>
<reference evidence="1" key="1">
    <citation type="submission" date="2020-08" db="EMBL/GenBank/DDBJ databases">
        <title>Genome sequencing and assembly of the red palm weevil Rhynchophorus ferrugineus.</title>
        <authorList>
            <person name="Dias G.B."/>
            <person name="Bergman C.M."/>
            <person name="Manee M."/>
        </authorList>
    </citation>
    <scope>NUCLEOTIDE SEQUENCE</scope>
    <source>
        <strain evidence="1">AA-2017</strain>
        <tissue evidence="1">Whole larva</tissue>
    </source>
</reference>
<dbReference type="AlphaFoldDB" id="A0A834M373"/>
<dbReference type="Proteomes" id="UP000625711">
    <property type="component" value="Unassembled WGS sequence"/>
</dbReference>
<evidence type="ECO:0000313" key="2">
    <source>
        <dbReference type="Proteomes" id="UP000625711"/>
    </source>
</evidence>
<organism evidence="1 2">
    <name type="scientific">Rhynchophorus ferrugineus</name>
    <name type="common">Red palm weevil</name>
    <name type="synonym">Curculio ferrugineus</name>
    <dbReference type="NCBI Taxonomy" id="354439"/>
    <lineage>
        <taxon>Eukaryota</taxon>
        <taxon>Metazoa</taxon>
        <taxon>Ecdysozoa</taxon>
        <taxon>Arthropoda</taxon>
        <taxon>Hexapoda</taxon>
        <taxon>Insecta</taxon>
        <taxon>Pterygota</taxon>
        <taxon>Neoptera</taxon>
        <taxon>Endopterygota</taxon>
        <taxon>Coleoptera</taxon>
        <taxon>Polyphaga</taxon>
        <taxon>Cucujiformia</taxon>
        <taxon>Curculionidae</taxon>
        <taxon>Dryophthorinae</taxon>
        <taxon>Rhynchophorus</taxon>
    </lineage>
</organism>
<name>A0A834M373_RHYFE</name>
<dbReference type="EMBL" id="JAACXV010014289">
    <property type="protein sequence ID" value="KAF7268933.1"/>
    <property type="molecule type" value="Genomic_DNA"/>
</dbReference>
<sequence length="146" mass="16641">MKIVEKLETQTNLTPARVVGRSDRLGEWSESRTSLQLQQRCNETGKKGIPSATTAYLRAGEPLRRWRICENNRRSSRLAFIIVREFDGTEIVATSPEKIKENAWVTSVRMQNEISHAHAGHPRGFDERILRVDIIDSCSLRSAFCT</sequence>
<evidence type="ECO:0000313" key="1">
    <source>
        <dbReference type="EMBL" id="KAF7268933.1"/>
    </source>
</evidence>
<proteinExistence type="predicted"/>
<gene>
    <name evidence="1" type="ORF">GWI33_017993</name>
</gene>
<comment type="caution">
    <text evidence="1">The sequence shown here is derived from an EMBL/GenBank/DDBJ whole genome shotgun (WGS) entry which is preliminary data.</text>
</comment>
<protein>
    <submittedName>
        <fullName evidence="1">Uncharacterized protein</fullName>
    </submittedName>
</protein>
<keyword evidence="2" id="KW-1185">Reference proteome</keyword>